<dbReference type="CDD" id="cd00009">
    <property type="entry name" value="AAA"/>
    <property type="match status" value="1"/>
</dbReference>
<dbReference type="PANTHER" id="PTHR35894:SF1">
    <property type="entry name" value="PHOSPHORIBULOKINASE _ URIDINE KINASE FAMILY"/>
    <property type="match status" value="1"/>
</dbReference>
<dbReference type="InterPro" id="IPR036365">
    <property type="entry name" value="PGBD-like_sf"/>
</dbReference>
<sequence>MYLKHFGFEKKPFNITPNPDFMFLSATHKEVFAHLLYGIQNHCGFIEVTGEVGTGKTTVLRTLFKQLDDDLYRLALIFNPRLDAVELLQSINREFGIAADTVSLSELQSYLNDFLLQQNRAGHTVVLVVDEAQNLSPEVLEQIRLLSNLETETDKLIQIVLVGQPELRQMLRRDDLRQLRQRITVSYHLETMTEEDSLRYIQHRMSVAGQSRSDLFTPAALKLILKRSGGNPRLINVLCDRCLLVCFSENGSQVTDNHVRQARKELWRETGHDSGDRRYLYATLLLVVVILSAGFWFYYQEKNLSGPSLSVEQPFPAAESPHRSVPSSSVLESPVSGATDNPGLEKRLFRLRRSLDRSPDAARIGAAYCALLAIWHLPPLKGGARLAVNDIAHAASTQGLDMASYAGGLEGLLRFNLPVILDLTVPGARGRRYLALTGVDGGGYRYAPVLAGIDRLRTEELKALWSGRAILLWRNHAGLSPVGQPGQRGTDIERIQQLLAKAGYYRGNPTGVFDQLTVSAVTRFQADSGLLQDGRIGPQTLILLYRAAGFFEAELEASTPREEGA</sequence>
<dbReference type="Gene3D" id="1.10.101.10">
    <property type="entry name" value="PGBD-like superfamily/PGBD"/>
    <property type="match status" value="1"/>
</dbReference>
<dbReference type="InterPro" id="IPR049945">
    <property type="entry name" value="AAA_22"/>
</dbReference>
<dbReference type="RefSeq" id="WP_103115948.1">
    <property type="nucleotide sequence ID" value="NZ_PPFX01000028.1"/>
</dbReference>
<comment type="caution">
    <text evidence="4">The sequence shown here is derived from an EMBL/GenBank/DDBJ whole genome shotgun (WGS) entry which is preliminary data.</text>
</comment>
<dbReference type="InterPro" id="IPR052026">
    <property type="entry name" value="ExeA_AAA_ATPase_DNA-bind"/>
</dbReference>
<dbReference type="SUPFAM" id="SSF47090">
    <property type="entry name" value="PGBD-like"/>
    <property type="match status" value="1"/>
</dbReference>
<keyword evidence="2" id="KW-0472">Membrane</keyword>
<dbReference type="Proteomes" id="UP000236340">
    <property type="component" value="Unassembled WGS sequence"/>
</dbReference>
<dbReference type="EMBL" id="PPFX01000028">
    <property type="protein sequence ID" value="PNU19525.1"/>
    <property type="molecule type" value="Genomic_DNA"/>
</dbReference>
<name>A0A2K2H898_9BACT</name>
<feature type="compositionally biased region" description="Low complexity" evidence="1">
    <location>
        <begin position="324"/>
        <end position="336"/>
    </location>
</feature>
<evidence type="ECO:0000256" key="2">
    <source>
        <dbReference type="SAM" id="Phobius"/>
    </source>
</evidence>
<dbReference type="InterPro" id="IPR036366">
    <property type="entry name" value="PGBDSf"/>
</dbReference>
<feature type="transmembrane region" description="Helical" evidence="2">
    <location>
        <begin position="279"/>
        <end position="299"/>
    </location>
</feature>
<dbReference type="Pfam" id="PF13401">
    <property type="entry name" value="AAA_22"/>
    <property type="match status" value="1"/>
</dbReference>
<evidence type="ECO:0000256" key="1">
    <source>
        <dbReference type="SAM" id="MobiDB-lite"/>
    </source>
</evidence>
<accession>A0A2K2H898</accession>
<evidence type="ECO:0000313" key="5">
    <source>
        <dbReference type="Proteomes" id="UP000236340"/>
    </source>
</evidence>
<reference evidence="4 5" key="1">
    <citation type="journal article" date="2018" name="Genome Announc.">
        <title>Genome Sequence of Geothermobacter sp. HR-1 Iron Reducer from the Loihi Seamount.</title>
        <authorList>
            <person name="Smith H."/>
            <person name="Abuyen K."/>
            <person name="Tremblay J."/>
            <person name="Savalia P."/>
            <person name="Perez-Rodriguez I."/>
            <person name="Emerson D."/>
            <person name="Tully B."/>
            <person name="Amend J."/>
        </authorList>
    </citation>
    <scope>NUCLEOTIDE SEQUENCE [LARGE SCALE GENOMIC DNA]</scope>
    <source>
        <strain evidence="4 5">HR-1</strain>
    </source>
</reference>
<dbReference type="Pfam" id="PF01471">
    <property type="entry name" value="PG_binding_1"/>
    <property type="match status" value="1"/>
</dbReference>
<protein>
    <submittedName>
        <fullName evidence="4">AAA family ATPase</fullName>
    </submittedName>
</protein>
<feature type="region of interest" description="Disordered" evidence="1">
    <location>
        <begin position="313"/>
        <end position="339"/>
    </location>
</feature>
<dbReference type="PANTHER" id="PTHR35894">
    <property type="entry name" value="GENERAL SECRETION PATHWAY PROTEIN A-RELATED"/>
    <property type="match status" value="1"/>
</dbReference>
<keyword evidence="2" id="KW-1133">Transmembrane helix</keyword>
<evidence type="ECO:0000313" key="4">
    <source>
        <dbReference type="EMBL" id="PNU19525.1"/>
    </source>
</evidence>
<dbReference type="SMART" id="SM00382">
    <property type="entry name" value="AAA"/>
    <property type="match status" value="1"/>
</dbReference>
<dbReference type="Gene3D" id="3.90.70.10">
    <property type="entry name" value="Cysteine proteinases"/>
    <property type="match status" value="1"/>
</dbReference>
<dbReference type="Gene3D" id="3.40.50.300">
    <property type="entry name" value="P-loop containing nucleotide triphosphate hydrolases"/>
    <property type="match status" value="1"/>
</dbReference>
<organism evidence="4 5">
    <name type="scientific">Geothermobacter hydrogeniphilus</name>
    <dbReference type="NCBI Taxonomy" id="1969733"/>
    <lineage>
        <taxon>Bacteria</taxon>
        <taxon>Pseudomonadati</taxon>
        <taxon>Thermodesulfobacteriota</taxon>
        <taxon>Desulfuromonadia</taxon>
        <taxon>Desulfuromonadales</taxon>
        <taxon>Geothermobacteraceae</taxon>
        <taxon>Geothermobacter</taxon>
    </lineage>
</organism>
<proteinExistence type="predicted"/>
<keyword evidence="2" id="KW-0812">Transmembrane</keyword>
<dbReference type="AlphaFoldDB" id="A0A2K2H898"/>
<feature type="domain" description="AAA+ ATPase" evidence="3">
    <location>
        <begin position="42"/>
        <end position="184"/>
    </location>
</feature>
<dbReference type="InterPro" id="IPR003593">
    <property type="entry name" value="AAA+_ATPase"/>
</dbReference>
<evidence type="ECO:0000259" key="3">
    <source>
        <dbReference type="SMART" id="SM00382"/>
    </source>
</evidence>
<dbReference type="GO" id="GO:0016887">
    <property type="term" value="F:ATP hydrolysis activity"/>
    <property type="evidence" value="ECO:0007669"/>
    <property type="project" value="InterPro"/>
</dbReference>
<dbReference type="InterPro" id="IPR027417">
    <property type="entry name" value="P-loop_NTPase"/>
</dbReference>
<gene>
    <name evidence="4" type="ORF">C2E25_11850</name>
</gene>
<dbReference type="OrthoDB" id="9779230at2"/>
<dbReference type="InterPro" id="IPR002477">
    <property type="entry name" value="Peptidoglycan-bd-like"/>
</dbReference>
<dbReference type="SUPFAM" id="SSF52540">
    <property type="entry name" value="P-loop containing nucleoside triphosphate hydrolases"/>
    <property type="match status" value="1"/>
</dbReference>